<dbReference type="PANTHER" id="PTHR42879:SF2">
    <property type="entry name" value="3-OXOACYL-[ACYL-CARRIER-PROTEIN] REDUCTASE FABG"/>
    <property type="match status" value="1"/>
</dbReference>
<dbReference type="SUPFAM" id="SSF51735">
    <property type="entry name" value="NAD(P)-binding Rossmann-fold domains"/>
    <property type="match status" value="1"/>
</dbReference>
<dbReference type="Pfam" id="PF13561">
    <property type="entry name" value="adh_short_C2"/>
    <property type="match status" value="1"/>
</dbReference>
<evidence type="ECO:0000313" key="3">
    <source>
        <dbReference type="Proteomes" id="UP000663124"/>
    </source>
</evidence>
<dbReference type="FunFam" id="3.40.50.720:FF:000084">
    <property type="entry name" value="Short-chain dehydrogenase reductase"/>
    <property type="match status" value="1"/>
</dbReference>
<sequence>MQISYKEKVILITGGSRGIGRQLATEFLELGGRVIITGTSTELSEEFLHPNLTYYSVDFQNRDALKSFIGYLEGLEKIDVCVNNAGINRINYIENTLEQDWNDMQSVNVNAPFFITRTVSRIMKKNLYGRIVNIASIFGSVSREKRSIYTMTKYAVRGLTVSSSNELAKYNVLVNTVSPGFVMTDLTKKNLSESEIKQLESQIPIGRLARPEEMAKVVLFLASDYNTYLTGQNIIVDGGFVNV</sequence>
<dbReference type="PRINTS" id="PR00080">
    <property type="entry name" value="SDRFAMILY"/>
</dbReference>
<comment type="similarity">
    <text evidence="1">Belongs to the short-chain dehydrogenases/reductases (SDR) family.</text>
</comment>
<accession>A0AAQ0AZN8</accession>
<dbReference type="CDD" id="cd05233">
    <property type="entry name" value="SDR_c"/>
    <property type="match status" value="1"/>
</dbReference>
<evidence type="ECO:0000313" key="2">
    <source>
        <dbReference type="EMBL" id="QOI43074.1"/>
    </source>
</evidence>
<dbReference type="InterPro" id="IPR050259">
    <property type="entry name" value="SDR"/>
</dbReference>
<dbReference type="PANTHER" id="PTHR42879">
    <property type="entry name" value="3-OXOACYL-(ACYL-CARRIER-PROTEIN) REDUCTASE"/>
    <property type="match status" value="1"/>
</dbReference>
<dbReference type="AlphaFoldDB" id="A0AAQ0AZN8"/>
<protein>
    <submittedName>
        <fullName evidence="2">SDR family oxidoreductase</fullName>
    </submittedName>
</protein>
<dbReference type="InterPro" id="IPR036291">
    <property type="entry name" value="NAD(P)-bd_dom_sf"/>
</dbReference>
<dbReference type="InterPro" id="IPR002347">
    <property type="entry name" value="SDR_fam"/>
</dbReference>
<dbReference type="EMBL" id="CP043884">
    <property type="protein sequence ID" value="QOI43074.1"/>
    <property type="molecule type" value="Genomic_DNA"/>
</dbReference>
<proteinExistence type="inferred from homology"/>
<evidence type="ECO:0000256" key="1">
    <source>
        <dbReference type="ARBA" id="ARBA00006484"/>
    </source>
</evidence>
<name>A0AAQ0AZN8_LEPIR</name>
<dbReference type="Proteomes" id="UP000663124">
    <property type="component" value="Chromosome 1"/>
</dbReference>
<gene>
    <name evidence="2" type="ORF">Lepto782_12930</name>
</gene>
<organism evidence="2 3">
    <name type="scientific">Leptospira interrogans serovar Canicola</name>
    <dbReference type="NCBI Taxonomy" id="211880"/>
    <lineage>
        <taxon>Bacteria</taxon>
        <taxon>Pseudomonadati</taxon>
        <taxon>Spirochaetota</taxon>
        <taxon>Spirochaetia</taxon>
        <taxon>Leptospirales</taxon>
        <taxon>Leptospiraceae</taxon>
        <taxon>Leptospira</taxon>
    </lineage>
</organism>
<reference evidence="2" key="1">
    <citation type="submission" date="2019-09" db="EMBL/GenBank/DDBJ databases">
        <title>Comparative Genomics of Leptospira interrogans Reveals Genome Plasticity - A Common Adaptive Strategy for Survival in Various Hosts.</title>
        <authorList>
            <person name="Ramli S.R."/>
            <person name="Bunk B."/>
            <person name="Goris M."/>
            <person name="Bhuju S."/>
            <person name="Jarek M."/>
            <person name="Sproer C."/>
            <person name="Mustakim S."/>
            <person name="Strommenger B."/>
            <person name="Pessler F."/>
        </authorList>
    </citation>
    <scope>NUCLEOTIDE SEQUENCE</scope>
    <source>
        <strain evidence="2">782</strain>
    </source>
</reference>
<dbReference type="PRINTS" id="PR00081">
    <property type="entry name" value="GDHRDH"/>
</dbReference>
<dbReference type="Gene3D" id="3.40.50.720">
    <property type="entry name" value="NAD(P)-binding Rossmann-like Domain"/>
    <property type="match status" value="1"/>
</dbReference>
<dbReference type="RefSeq" id="WP_061234283.1">
    <property type="nucleotide sequence ID" value="NZ_CP043884.1"/>
</dbReference>